<dbReference type="InterPro" id="IPR036249">
    <property type="entry name" value="Thioredoxin-like_sf"/>
</dbReference>
<dbReference type="EMBL" id="RPFL01000043">
    <property type="protein sequence ID" value="RPD83958.1"/>
    <property type="molecule type" value="Genomic_DNA"/>
</dbReference>
<dbReference type="OrthoDB" id="5295821at2"/>
<dbReference type="RefSeq" id="WP_123804895.1">
    <property type="nucleotide sequence ID" value="NZ_RPFL01000043.1"/>
</dbReference>
<comment type="caution">
    <text evidence="2">The sequence shown here is derived from an EMBL/GenBank/DDBJ whole genome shotgun (WGS) entry which is preliminary data.</text>
</comment>
<evidence type="ECO:0000259" key="1">
    <source>
        <dbReference type="Pfam" id="PF00085"/>
    </source>
</evidence>
<proteinExistence type="predicted"/>
<dbReference type="Gene3D" id="3.40.30.10">
    <property type="entry name" value="Glutaredoxin"/>
    <property type="match status" value="1"/>
</dbReference>
<dbReference type="SUPFAM" id="SSF52833">
    <property type="entry name" value="Thioredoxin-like"/>
    <property type="match status" value="1"/>
</dbReference>
<gene>
    <name evidence="2" type="ORF">EGK74_11660</name>
</gene>
<reference evidence="2 3" key="1">
    <citation type="submission" date="2018-11" db="EMBL/GenBank/DDBJ databases">
        <title>Neisseria weixii sp. nov. isolated from the rectal contents of plateau pika (Ochotona cruzoniae).</title>
        <authorList>
            <person name="Zhang G."/>
        </authorList>
    </citation>
    <scope>NUCLEOTIDE SEQUENCE [LARGE SCALE GENOMIC DNA]</scope>
    <source>
        <strain evidence="2 3">10009</strain>
    </source>
</reference>
<protein>
    <submittedName>
        <fullName evidence="2">Thioredoxin</fullName>
    </submittedName>
</protein>
<dbReference type="CDD" id="cd02947">
    <property type="entry name" value="TRX_family"/>
    <property type="match status" value="1"/>
</dbReference>
<dbReference type="InterPro" id="IPR013766">
    <property type="entry name" value="Thioredoxin_domain"/>
</dbReference>
<keyword evidence="3" id="KW-1185">Reference proteome</keyword>
<name>A0A3N4ML71_9NEIS</name>
<sequence>MKTLKNLNEVNGFIKQNPLAVLYISAPNCGVCTVMKAKIADITAQFEPVNVGTVSVADAPALASAYHILTAPAVLIFANSKEIWRGARFIDVQTMGQMLTQYVDQYQQFINENE</sequence>
<dbReference type="AlphaFoldDB" id="A0A3N4ML71"/>
<feature type="domain" description="Thioredoxin" evidence="1">
    <location>
        <begin position="13"/>
        <end position="83"/>
    </location>
</feature>
<dbReference type="Pfam" id="PF00085">
    <property type="entry name" value="Thioredoxin"/>
    <property type="match status" value="1"/>
</dbReference>
<evidence type="ECO:0000313" key="2">
    <source>
        <dbReference type="EMBL" id="RPD83958.1"/>
    </source>
</evidence>
<organism evidence="2 3">
    <name type="scientific">Neisseria weixii</name>
    <dbReference type="NCBI Taxonomy" id="1853276"/>
    <lineage>
        <taxon>Bacteria</taxon>
        <taxon>Pseudomonadati</taxon>
        <taxon>Pseudomonadota</taxon>
        <taxon>Betaproteobacteria</taxon>
        <taxon>Neisseriales</taxon>
        <taxon>Neisseriaceae</taxon>
        <taxon>Neisseria</taxon>
    </lineage>
</organism>
<dbReference type="Proteomes" id="UP000272412">
    <property type="component" value="Unassembled WGS sequence"/>
</dbReference>
<accession>A0A3N4ML71</accession>
<evidence type="ECO:0000313" key="3">
    <source>
        <dbReference type="Proteomes" id="UP000272412"/>
    </source>
</evidence>